<sequence length="165" mass="17888">MVEASQSALRVVLLVTFSLLFAGLWANDRPQEIMAQKEPMHSGSTLIGENSTMTSMTELVTSLPPLEDIPKVEAEIVLTISVETDGLTLSPSDVSNHIRQLPIGMASGDYMIVDPHGGVGWLRIRGQVSTTVESSLHSTNVGDVCMRFIRVTPVQVVSEETPTVR</sequence>
<keyword evidence="2" id="KW-1185">Reference proteome</keyword>
<gene>
    <name evidence="1" type="ORF">KOR42_24100</name>
</gene>
<dbReference type="Proteomes" id="UP000317243">
    <property type="component" value="Unassembled WGS sequence"/>
</dbReference>
<proteinExistence type="predicted"/>
<comment type="caution">
    <text evidence="1">The sequence shown here is derived from an EMBL/GenBank/DDBJ whole genome shotgun (WGS) entry which is preliminary data.</text>
</comment>
<dbReference type="RefSeq" id="WP_146509801.1">
    <property type="nucleotide sequence ID" value="NZ_SIHI01000001.1"/>
</dbReference>
<reference evidence="1 2" key="1">
    <citation type="submission" date="2019-02" db="EMBL/GenBank/DDBJ databases">
        <title>Deep-cultivation of Planctomycetes and their phenomic and genomic characterization uncovers novel biology.</title>
        <authorList>
            <person name="Wiegand S."/>
            <person name="Jogler M."/>
            <person name="Boedeker C."/>
            <person name="Pinto D."/>
            <person name="Vollmers J."/>
            <person name="Rivas-Marin E."/>
            <person name="Kohn T."/>
            <person name="Peeters S.H."/>
            <person name="Heuer A."/>
            <person name="Rast P."/>
            <person name="Oberbeckmann S."/>
            <person name="Bunk B."/>
            <person name="Jeske O."/>
            <person name="Meyerdierks A."/>
            <person name="Storesund J.E."/>
            <person name="Kallscheuer N."/>
            <person name="Luecker S."/>
            <person name="Lage O.M."/>
            <person name="Pohl T."/>
            <person name="Merkel B.J."/>
            <person name="Hornburger P."/>
            <person name="Mueller R.-W."/>
            <person name="Bruemmer F."/>
            <person name="Labrenz M."/>
            <person name="Spormann A.M."/>
            <person name="Op Den Camp H."/>
            <person name="Overmann J."/>
            <person name="Amann R."/>
            <person name="Jetten M.S.M."/>
            <person name="Mascher T."/>
            <person name="Medema M.H."/>
            <person name="Devos D.P."/>
            <person name="Kaster A.-K."/>
            <person name="Ovreas L."/>
            <person name="Rohde M."/>
            <person name="Galperin M.Y."/>
            <person name="Jogler C."/>
        </authorList>
    </citation>
    <scope>NUCLEOTIDE SEQUENCE [LARGE SCALE GENOMIC DNA]</scope>
    <source>
        <strain evidence="1 2">KOR42</strain>
    </source>
</reference>
<evidence type="ECO:0000313" key="1">
    <source>
        <dbReference type="EMBL" id="TWT59021.1"/>
    </source>
</evidence>
<dbReference type="OrthoDB" id="282915at2"/>
<accession>A0A5C5X9F4</accession>
<name>A0A5C5X9F4_9PLAN</name>
<organism evidence="1 2">
    <name type="scientific">Thalassoglobus neptunius</name>
    <dbReference type="NCBI Taxonomy" id="1938619"/>
    <lineage>
        <taxon>Bacteria</taxon>
        <taxon>Pseudomonadati</taxon>
        <taxon>Planctomycetota</taxon>
        <taxon>Planctomycetia</taxon>
        <taxon>Planctomycetales</taxon>
        <taxon>Planctomycetaceae</taxon>
        <taxon>Thalassoglobus</taxon>
    </lineage>
</organism>
<dbReference type="EMBL" id="SIHI01000001">
    <property type="protein sequence ID" value="TWT59021.1"/>
    <property type="molecule type" value="Genomic_DNA"/>
</dbReference>
<evidence type="ECO:0000313" key="2">
    <source>
        <dbReference type="Proteomes" id="UP000317243"/>
    </source>
</evidence>
<protein>
    <submittedName>
        <fullName evidence="1">Uncharacterized protein</fullName>
    </submittedName>
</protein>
<dbReference type="AlphaFoldDB" id="A0A5C5X9F4"/>